<dbReference type="InterPro" id="IPR013106">
    <property type="entry name" value="Ig_V-set"/>
</dbReference>
<dbReference type="InterPro" id="IPR040012">
    <property type="entry name" value="CD200R"/>
</dbReference>
<keyword evidence="3 10" id="KW-0812">Transmembrane</keyword>
<dbReference type="GO" id="GO:0009897">
    <property type="term" value="C:external side of plasma membrane"/>
    <property type="evidence" value="ECO:0007669"/>
    <property type="project" value="TreeGrafter"/>
</dbReference>
<dbReference type="Pfam" id="PF07686">
    <property type="entry name" value="V-set"/>
    <property type="match status" value="1"/>
</dbReference>
<evidence type="ECO:0000256" key="5">
    <source>
        <dbReference type="ARBA" id="ARBA00022989"/>
    </source>
</evidence>
<evidence type="ECO:0000256" key="1">
    <source>
        <dbReference type="ARBA" id="ARBA00004479"/>
    </source>
</evidence>
<evidence type="ECO:0000313" key="13">
    <source>
        <dbReference type="RefSeq" id="XP_008069290.2"/>
    </source>
</evidence>
<dbReference type="GO" id="GO:0038023">
    <property type="term" value="F:signaling receptor activity"/>
    <property type="evidence" value="ECO:0007669"/>
    <property type="project" value="InterPro"/>
</dbReference>
<dbReference type="Gene3D" id="2.60.40.10">
    <property type="entry name" value="Immunoglobulins"/>
    <property type="match status" value="2"/>
</dbReference>
<dbReference type="InterPro" id="IPR036179">
    <property type="entry name" value="Ig-like_dom_sf"/>
</dbReference>
<dbReference type="AlphaFoldDB" id="A0A1U7UGM1"/>
<evidence type="ECO:0000256" key="2">
    <source>
        <dbReference type="ARBA" id="ARBA00008215"/>
    </source>
</evidence>
<dbReference type="OrthoDB" id="8915654at2759"/>
<comment type="subcellular location">
    <subcellularLocation>
        <location evidence="1">Membrane</location>
        <topology evidence="1">Single-pass type I membrane protein</topology>
    </subcellularLocation>
</comment>
<evidence type="ECO:0000256" key="9">
    <source>
        <dbReference type="ARBA" id="ARBA00023180"/>
    </source>
</evidence>
<keyword evidence="8" id="KW-0675">Receptor</keyword>
<dbReference type="STRING" id="1868482.ENSTSYP00000004008"/>
<keyword evidence="7" id="KW-1015">Disulfide bond</keyword>
<dbReference type="InterPro" id="IPR007110">
    <property type="entry name" value="Ig-like_dom"/>
</dbReference>
<keyword evidence="5 10" id="KW-1133">Transmembrane helix</keyword>
<evidence type="ECO:0000256" key="10">
    <source>
        <dbReference type="SAM" id="Phobius"/>
    </source>
</evidence>
<evidence type="ECO:0000256" key="8">
    <source>
        <dbReference type="ARBA" id="ARBA00023170"/>
    </source>
</evidence>
<gene>
    <name evidence="13" type="primary">LOC103273662</name>
</gene>
<protein>
    <submittedName>
        <fullName evidence="13">Cell surface glycoprotein CD200 receptor 1-like</fullName>
    </submittedName>
</protein>
<evidence type="ECO:0000256" key="3">
    <source>
        <dbReference type="ARBA" id="ARBA00022692"/>
    </source>
</evidence>
<dbReference type="InterPro" id="IPR013162">
    <property type="entry name" value="CD80_C2-set"/>
</dbReference>
<dbReference type="PANTHER" id="PTHR21462">
    <property type="entry name" value="CELL SURFACE GLYCOPROTEIN OX2 RECEPTOR PRECURSOR"/>
    <property type="match status" value="1"/>
</dbReference>
<organism evidence="12 13">
    <name type="scientific">Carlito syrichta</name>
    <name type="common">Philippine tarsier</name>
    <name type="synonym">Tarsius syrichta</name>
    <dbReference type="NCBI Taxonomy" id="1868482"/>
    <lineage>
        <taxon>Eukaryota</taxon>
        <taxon>Metazoa</taxon>
        <taxon>Chordata</taxon>
        <taxon>Craniata</taxon>
        <taxon>Vertebrata</taxon>
        <taxon>Euteleostomi</taxon>
        <taxon>Mammalia</taxon>
        <taxon>Eutheria</taxon>
        <taxon>Euarchontoglires</taxon>
        <taxon>Primates</taxon>
        <taxon>Haplorrhini</taxon>
        <taxon>Tarsiiformes</taxon>
        <taxon>Tarsiidae</taxon>
        <taxon>Carlito</taxon>
    </lineage>
</organism>
<keyword evidence="9" id="KW-0325">Glycoprotein</keyword>
<dbReference type="PANTHER" id="PTHR21462:SF2">
    <property type="entry name" value="CELL SURFACE GLYCOPROTEIN CD200 RECEPTOR 2"/>
    <property type="match status" value="1"/>
</dbReference>
<comment type="similarity">
    <text evidence="2">Belongs to the CD200R family.</text>
</comment>
<evidence type="ECO:0000259" key="11">
    <source>
        <dbReference type="PROSITE" id="PS50835"/>
    </source>
</evidence>
<evidence type="ECO:0000313" key="12">
    <source>
        <dbReference type="Proteomes" id="UP000189704"/>
    </source>
</evidence>
<sequence>MLCSWRTADLGLLLILTVFLVGVNTSCLVSINKKAVLSCPPVQLATLVLIRWEINLRDKPSCAKAYKRETNEIKDTGCTDEQITWASRPDQNPDLQIEPVAITHDGYYKCEMATMHGNFQHGYHLQVLVTPEATLFLSENRSVVCKAVAGKPAAQISWTPEGDCVTQQEGWGNGTVTVESTCHWEGHSVSTVTCSVSHLTGNKSLSIELNSGLRTSVSPVSPLLIILYVKLSLFVVILVIAGFVFFQRIMIAEDDYIHDSESLPSPLSM</sequence>
<dbReference type="FunFam" id="2.60.40.10:FF:000769">
    <property type="entry name" value="Cell surface glycoprotein CD200 receptor 1"/>
    <property type="match status" value="1"/>
</dbReference>
<dbReference type="RefSeq" id="XP_008069290.2">
    <property type="nucleotide sequence ID" value="XM_008071099.2"/>
</dbReference>
<dbReference type="GeneID" id="103273662"/>
<dbReference type="KEGG" id="csyr:103273662"/>
<evidence type="ECO:0000256" key="4">
    <source>
        <dbReference type="ARBA" id="ARBA00022729"/>
    </source>
</evidence>
<dbReference type="InterPro" id="IPR013783">
    <property type="entry name" value="Ig-like_fold"/>
</dbReference>
<feature type="transmembrane region" description="Helical" evidence="10">
    <location>
        <begin position="223"/>
        <end position="246"/>
    </location>
</feature>
<dbReference type="GO" id="GO:0150077">
    <property type="term" value="P:regulation of neuroinflammatory response"/>
    <property type="evidence" value="ECO:0007669"/>
    <property type="project" value="InterPro"/>
</dbReference>
<dbReference type="Pfam" id="PF08205">
    <property type="entry name" value="C2-set_2"/>
    <property type="match status" value="1"/>
</dbReference>
<accession>A0A1U7UGM1</accession>
<name>A0A1U7UGM1_CARSF</name>
<dbReference type="Proteomes" id="UP000189704">
    <property type="component" value="Unplaced"/>
</dbReference>
<dbReference type="PROSITE" id="PS50835">
    <property type="entry name" value="IG_LIKE"/>
    <property type="match status" value="1"/>
</dbReference>
<dbReference type="FunFam" id="2.60.40.10:FF:000584">
    <property type="entry name" value="Cell surface glycoprotein CD200 receptor 1"/>
    <property type="match status" value="1"/>
</dbReference>
<dbReference type="SUPFAM" id="SSF48726">
    <property type="entry name" value="Immunoglobulin"/>
    <property type="match status" value="2"/>
</dbReference>
<evidence type="ECO:0000256" key="7">
    <source>
        <dbReference type="ARBA" id="ARBA00023157"/>
    </source>
</evidence>
<proteinExistence type="inferred from homology"/>
<evidence type="ECO:0000256" key="6">
    <source>
        <dbReference type="ARBA" id="ARBA00023136"/>
    </source>
</evidence>
<feature type="domain" description="Ig-like" evidence="11">
    <location>
        <begin position="93"/>
        <end position="206"/>
    </location>
</feature>
<keyword evidence="6 10" id="KW-0472">Membrane</keyword>
<keyword evidence="4" id="KW-0732">Signal</keyword>
<reference evidence="13" key="1">
    <citation type="submission" date="2025-08" db="UniProtKB">
        <authorList>
            <consortium name="RefSeq"/>
        </authorList>
    </citation>
    <scope>IDENTIFICATION</scope>
</reference>
<keyword evidence="12" id="KW-1185">Reference proteome</keyword>